<proteinExistence type="predicted"/>
<protein>
    <recommendedName>
        <fullName evidence="3">DUF4905 domain-containing protein</fullName>
    </recommendedName>
</protein>
<dbReference type="AlphaFoldDB" id="A0A364XVU7"/>
<accession>A0A364XVU7</accession>
<evidence type="ECO:0000313" key="1">
    <source>
        <dbReference type="EMBL" id="RAV98306.1"/>
    </source>
</evidence>
<dbReference type="InterPro" id="IPR032595">
    <property type="entry name" value="DUF4905"/>
</dbReference>
<dbReference type="RefSeq" id="WP_112749572.1">
    <property type="nucleotide sequence ID" value="NZ_QMFY01000019.1"/>
</dbReference>
<dbReference type="Proteomes" id="UP000251889">
    <property type="component" value="Unassembled WGS sequence"/>
</dbReference>
<sequence>MISVPQRRVLLLEIRDQTTKTVSFNALNLETNSFLWTNLVLDEPWWVSLAGAEDDTMLFTIYLEHQNPDKKGILAYGIHKPSLRWWNNDFSLVTLNRKSLLGYSLKMGQKLVLLDLQNGQELLSATTSDATPIPGPVQYLEGTTHFNTVKTFLDRKLNLSVVSALEYFEYDDKILVSYYVTENGLANYLIVFDTKGTVRLHEKLDEHLKGIGLDTFFVLSGCVIFVKNREELVSYFL</sequence>
<name>A0A364XVU7_9BACT</name>
<dbReference type="EMBL" id="QMFY01000019">
    <property type="protein sequence ID" value="RAV98306.1"/>
    <property type="molecule type" value="Genomic_DNA"/>
</dbReference>
<organism evidence="1 2">
    <name type="scientific">Pseudochryseolinea flava</name>
    <dbReference type="NCBI Taxonomy" id="2059302"/>
    <lineage>
        <taxon>Bacteria</taxon>
        <taxon>Pseudomonadati</taxon>
        <taxon>Bacteroidota</taxon>
        <taxon>Cytophagia</taxon>
        <taxon>Cytophagales</taxon>
        <taxon>Fulvivirgaceae</taxon>
        <taxon>Pseudochryseolinea</taxon>
    </lineage>
</organism>
<evidence type="ECO:0000313" key="2">
    <source>
        <dbReference type="Proteomes" id="UP000251889"/>
    </source>
</evidence>
<dbReference type="Pfam" id="PF16248">
    <property type="entry name" value="DUF4905"/>
    <property type="match status" value="1"/>
</dbReference>
<reference evidence="1 2" key="1">
    <citation type="submission" date="2018-06" db="EMBL/GenBank/DDBJ databases">
        <title>Chryseolinea flavus sp. nov., a member of the phylum Bacteroidetes isolated from soil.</title>
        <authorList>
            <person name="Li Y."/>
            <person name="Wang J."/>
        </authorList>
    </citation>
    <scope>NUCLEOTIDE SEQUENCE [LARGE SCALE GENOMIC DNA]</scope>
    <source>
        <strain evidence="1 2">SDU1-6</strain>
    </source>
</reference>
<evidence type="ECO:0008006" key="3">
    <source>
        <dbReference type="Google" id="ProtNLM"/>
    </source>
</evidence>
<keyword evidence="2" id="KW-1185">Reference proteome</keyword>
<comment type="caution">
    <text evidence="1">The sequence shown here is derived from an EMBL/GenBank/DDBJ whole genome shotgun (WGS) entry which is preliminary data.</text>
</comment>
<gene>
    <name evidence="1" type="ORF">DQQ10_24465</name>
</gene>